<evidence type="ECO:0000313" key="1">
    <source>
        <dbReference type="EMBL" id="GGB10827.1"/>
    </source>
</evidence>
<dbReference type="RefSeq" id="WP_188709769.1">
    <property type="nucleotide sequence ID" value="NZ_BMIG01000016.1"/>
</dbReference>
<dbReference type="Proteomes" id="UP000620596">
    <property type="component" value="Unassembled WGS sequence"/>
</dbReference>
<name>A0A916WKP4_9BURK</name>
<evidence type="ECO:0000313" key="2">
    <source>
        <dbReference type="Proteomes" id="UP000620596"/>
    </source>
</evidence>
<reference evidence="1" key="1">
    <citation type="journal article" date="2014" name="Int. J. Syst. Evol. Microbiol.">
        <title>Complete genome sequence of Corynebacterium casei LMG S-19264T (=DSM 44701T), isolated from a smear-ripened cheese.</title>
        <authorList>
            <consortium name="US DOE Joint Genome Institute (JGI-PGF)"/>
            <person name="Walter F."/>
            <person name="Albersmeier A."/>
            <person name="Kalinowski J."/>
            <person name="Ruckert C."/>
        </authorList>
    </citation>
    <scope>NUCLEOTIDE SEQUENCE</scope>
    <source>
        <strain evidence="1">CGMCC 1.15322</strain>
    </source>
</reference>
<protein>
    <submittedName>
        <fullName evidence="1">Uncharacterized protein</fullName>
    </submittedName>
</protein>
<sequence length="153" mass="16194">MAFIVDPGHGMSAAGISMASKLPEFGVRLGGRAPFNSAGFNGMAAVPAAHSGQDQGPNNDPAPASLAYPLHAPVTPSGQQLTIEAEDWDMMFDAVRSRLLRTVGQRLGELPKVPAHSATLSASLVQAVVLDCVTEMDKLHAALKRERRQRLTP</sequence>
<dbReference type="AlphaFoldDB" id="A0A916WKP4"/>
<dbReference type="EMBL" id="BMIG01000016">
    <property type="protein sequence ID" value="GGB10827.1"/>
    <property type="molecule type" value="Genomic_DNA"/>
</dbReference>
<accession>A0A916WKP4</accession>
<proteinExistence type="predicted"/>
<keyword evidence="2" id="KW-1185">Reference proteome</keyword>
<gene>
    <name evidence="1" type="ORF">GCM10011496_34720</name>
</gene>
<comment type="caution">
    <text evidence="1">The sequence shown here is derived from an EMBL/GenBank/DDBJ whole genome shotgun (WGS) entry which is preliminary data.</text>
</comment>
<reference evidence="1" key="2">
    <citation type="submission" date="2020-09" db="EMBL/GenBank/DDBJ databases">
        <authorList>
            <person name="Sun Q."/>
            <person name="Zhou Y."/>
        </authorList>
    </citation>
    <scope>NUCLEOTIDE SEQUENCE</scope>
    <source>
        <strain evidence="1">CGMCC 1.15322</strain>
    </source>
</reference>
<organism evidence="1 2">
    <name type="scientific">Polaromonas eurypsychrophila</name>
    <dbReference type="NCBI Taxonomy" id="1614635"/>
    <lineage>
        <taxon>Bacteria</taxon>
        <taxon>Pseudomonadati</taxon>
        <taxon>Pseudomonadota</taxon>
        <taxon>Betaproteobacteria</taxon>
        <taxon>Burkholderiales</taxon>
        <taxon>Comamonadaceae</taxon>
        <taxon>Polaromonas</taxon>
    </lineage>
</organism>